<comment type="caution">
    <text evidence="6">The sequence shown here is derived from an EMBL/GenBank/DDBJ whole genome shotgun (WGS) entry which is preliminary data.</text>
</comment>
<dbReference type="AlphaFoldDB" id="A0A2H3K8P4"/>
<dbReference type="InterPro" id="IPR018490">
    <property type="entry name" value="cNMP-bd_dom_sf"/>
</dbReference>
<name>A0A2H3K8P4_9FLAO</name>
<dbReference type="PROSITE" id="PS51063">
    <property type="entry name" value="HTH_CRP_2"/>
    <property type="match status" value="1"/>
</dbReference>
<reference evidence="6 7" key="1">
    <citation type="submission" date="2017-09" db="EMBL/GenBank/DDBJ databases">
        <title>Whole genomes of Flavobacteriaceae.</title>
        <authorList>
            <person name="Stine C."/>
            <person name="Li C."/>
            <person name="Tadesse D."/>
        </authorList>
    </citation>
    <scope>NUCLEOTIDE SEQUENCE [LARGE SCALE GENOMIC DNA]</scope>
    <source>
        <strain evidence="6 7">ATCC 35036</strain>
    </source>
</reference>
<dbReference type="OrthoDB" id="667966at2"/>
<evidence type="ECO:0000313" key="7">
    <source>
        <dbReference type="Proteomes" id="UP000220828"/>
    </source>
</evidence>
<gene>
    <name evidence="6" type="ORF">B0A77_14315</name>
</gene>
<keyword evidence="1" id="KW-0805">Transcription regulation</keyword>
<evidence type="ECO:0000259" key="4">
    <source>
        <dbReference type="PROSITE" id="PS50042"/>
    </source>
</evidence>
<dbReference type="InterPro" id="IPR050397">
    <property type="entry name" value="Env_Response_Regulators"/>
</dbReference>
<dbReference type="CDD" id="cd00038">
    <property type="entry name" value="CAP_ED"/>
    <property type="match status" value="1"/>
</dbReference>
<dbReference type="PANTHER" id="PTHR24567:SF28">
    <property type="entry name" value="LISTERIOLYSIN REGULATORY PROTEIN"/>
    <property type="match status" value="1"/>
</dbReference>
<dbReference type="Gene3D" id="2.60.120.10">
    <property type="entry name" value="Jelly Rolls"/>
    <property type="match status" value="1"/>
</dbReference>
<dbReference type="GO" id="GO:0003677">
    <property type="term" value="F:DNA binding"/>
    <property type="evidence" value="ECO:0007669"/>
    <property type="project" value="UniProtKB-KW"/>
</dbReference>
<dbReference type="RefSeq" id="WP_097554882.1">
    <property type="nucleotide sequence ID" value="NZ_PCMW01000117.1"/>
</dbReference>
<evidence type="ECO:0000256" key="1">
    <source>
        <dbReference type="ARBA" id="ARBA00023015"/>
    </source>
</evidence>
<proteinExistence type="predicted"/>
<dbReference type="Pfam" id="PF00027">
    <property type="entry name" value="cNMP_binding"/>
    <property type="match status" value="1"/>
</dbReference>
<evidence type="ECO:0000259" key="5">
    <source>
        <dbReference type="PROSITE" id="PS51063"/>
    </source>
</evidence>
<dbReference type="GO" id="GO:0005829">
    <property type="term" value="C:cytosol"/>
    <property type="evidence" value="ECO:0007669"/>
    <property type="project" value="TreeGrafter"/>
</dbReference>
<evidence type="ECO:0000256" key="2">
    <source>
        <dbReference type="ARBA" id="ARBA00023125"/>
    </source>
</evidence>
<dbReference type="PANTHER" id="PTHR24567">
    <property type="entry name" value="CRP FAMILY TRANSCRIPTIONAL REGULATORY PROTEIN"/>
    <property type="match status" value="1"/>
</dbReference>
<organism evidence="6 7">
    <name type="scientific">Flavobacterium branchiophilum</name>
    <dbReference type="NCBI Taxonomy" id="55197"/>
    <lineage>
        <taxon>Bacteria</taxon>
        <taxon>Pseudomonadati</taxon>
        <taxon>Bacteroidota</taxon>
        <taxon>Flavobacteriia</taxon>
        <taxon>Flavobacteriales</taxon>
        <taxon>Flavobacteriaceae</taxon>
        <taxon>Flavobacterium</taxon>
    </lineage>
</organism>
<dbReference type="SUPFAM" id="SSF51206">
    <property type="entry name" value="cAMP-binding domain-like"/>
    <property type="match status" value="1"/>
</dbReference>
<dbReference type="Proteomes" id="UP000220828">
    <property type="component" value="Unassembled WGS sequence"/>
</dbReference>
<evidence type="ECO:0000313" key="6">
    <source>
        <dbReference type="EMBL" id="PDS22068.1"/>
    </source>
</evidence>
<protein>
    <submittedName>
        <fullName evidence="6">Cyclic nucleotide-binding protein</fullName>
    </submittedName>
</protein>
<dbReference type="InterPro" id="IPR000595">
    <property type="entry name" value="cNMP-bd_dom"/>
</dbReference>
<feature type="domain" description="HTH crp-type" evidence="5">
    <location>
        <begin position="130"/>
        <end position="199"/>
    </location>
</feature>
<dbReference type="PROSITE" id="PS50042">
    <property type="entry name" value="CNMP_BINDING_3"/>
    <property type="match status" value="1"/>
</dbReference>
<dbReference type="InterPro" id="IPR014710">
    <property type="entry name" value="RmlC-like_jellyroll"/>
</dbReference>
<feature type="domain" description="Cyclic nucleotide-binding" evidence="4">
    <location>
        <begin position="1"/>
        <end position="116"/>
    </location>
</feature>
<dbReference type="PRINTS" id="PR00034">
    <property type="entry name" value="HTHCRP"/>
</dbReference>
<dbReference type="EMBL" id="PCMW01000117">
    <property type="protein sequence ID" value="PDS22068.1"/>
    <property type="molecule type" value="Genomic_DNA"/>
</dbReference>
<dbReference type="InterPro" id="IPR036390">
    <property type="entry name" value="WH_DNA-bd_sf"/>
</dbReference>
<keyword evidence="3" id="KW-0804">Transcription</keyword>
<keyword evidence="2" id="KW-0238">DNA-binding</keyword>
<sequence length="199" mass="23268">MIDESLLYHYHAVKLYIAKGEFVFLEGNKALYYFQIGKGQIKMNNFNEQGREFIQGIFVKGDSFGEPPLFLNKSYPANAVALSNVELIRIKKNDFEKLLLDNPIQNLQILKNLSKRIYYKSLMSNEIASQDAEHRILKLLDYYKESFSHQTGNEDKQWVDLTRQQIADLTGLRVETVIRNIKNLEKKNELMIKKGKVFR</sequence>
<dbReference type="SUPFAM" id="SSF46785">
    <property type="entry name" value="Winged helix' DNA-binding domain"/>
    <property type="match status" value="1"/>
</dbReference>
<accession>A0A2H3K8P4</accession>
<evidence type="ECO:0000256" key="3">
    <source>
        <dbReference type="ARBA" id="ARBA00023163"/>
    </source>
</evidence>
<dbReference type="GO" id="GO:0003700">
    <property type="term" value="F:DNA-binding transcription factor activity"/>
    <property type="evidence" value="ECO:0007669"/>
    <property type="project" value="TreeGrafter"/>
</dbReference>
<dbReference type="InterPro" id="IPR012318">
    <property type="entry name" value="HTH_CRP"/>
</dbReference>
<dbReference type="SMART" id="SM00100">
    <property type="entry name" value="cNMP"/>
    <property type="match status" value="1"/>
</dbReference>